<evidence type="ECO:0000256" key="2">
    <source>
        <dbReference type="ARBA" id="ARBA00006666"/>
    </source>
</evidence>
<dbReference type="Gene3D" id="1.10.287.70">
    <property type="match status" value="1"/>
</dbReference>
<evidence type="ECO:0000256" key="11">
    <source>
        <dbReference type="ARBA" id="ARBA00023303"/>
    </source>
</evidence>
<keyword evidence="3 12" id="KW-0813">Transport</keyword>
<evidence type="ECO:0000256" key="12">
    <source>
        <dbReference type="PIRNR" id="PIRNR038061"/>
    </source>
</evidence>
<dbReference type="AlphaFoldDB" id="A0A2S1WME2"/>
<dbReference type="GO" id="GO:0022841">
    <property type="term" value="F:potassium ion leak channel activity"/>
    <property type="evidence" value="ECO:0007669"/>
    <property type="project" value="TreeGrafter"/>
</dbReference>
<keyword evidence="9 12" id="KW-0406">Ion transport</keyword>
<feature type="transmembrane region" description="Helical" evidence="15">
    <location>
        <begin position="80"/>
        <end position="98"/>
    </location>
</feature>
<dbReference type="PRINTS" id="PR01333">
    <property type="entry name" value="2POREKCHANEL"/>
</dbReference>
<keyword evidence="7 12" id="KW-0630">Potassium</keyword>
<dbReference type="PANTHER" id="PTHR11003">
    <property type="entry name" value="POTASSIUM CHANNEL, SUBFAMILY K"/>
    <property type="match status" value="1"/>
</dbReference>
<dbReference type="PRINTS" id="PR01095">
    <property type="entry name" value="TASKCHANNEL"/>
</dbReference>
<feature type="domain" description="Potassium channel" evidence="16">
    <location>
        <begin position="170"/>
        <end position="243"/>
    </location>
</feature>
<dbReference type="InterPro" id="IPR003280">
    <property type="entry name" value="2pore_dom_K_chnl"/>
</dbReference>
<evidence type="ECO:0000256" key="7">
    <source>
        <dbReference type="ARBA" id="ARBA00022958"/>
    </source>
</evidence>
<dbReference type="InterPro" id="IPR003092">
    <property type="entry name" value="2pore_dom_K_chnl_TASK"/>
</dbReference>
<evidence type="ECO:0000256" key="15">
    <source>
        <dbReference type="SAM" id="Phobius"/>
    </source>
</evidence>
<dbReference type="InterPro" id="IPR013099">
    <property type="entry name" value="K_chnl_dom"/>
</dbReference>
<evidence type="ECO:0000256" key="9">
    <source>
        <dbReference type="ARBA" id="ARBA00023065"/>
    </source>
</evidence>
<accession>A0A2S1WME2</accession>
<dbReference type="Pfam" id="PF07885">
    <property type="entry name" value="Ion_trans_2"/>
    <property type="match status" value="2"/>
</dbReference>
<dbReference type="GO" id="GO:0005886">
    <property type="term" value="C:plasma membrane"/>
    <property type="evidence" value="ECO:0007669"/>
    <property type="project" value="TreeGrafter"/>
</dbReference>
<evidence type="ECO:0000256" key="14">
    <source>
        <dbReference type="SAM" id="MobiDB-lite"/>
    </source>
</evidence>
<evidence type="ECO:0000256" key="1">
    <source>
        <dbReference type="ARBA" id="ARBA00004141"/>
    </source>
</evidence>
<evidence type="ECO:0000313" key="17">
    <source>
        <dbReference type="EMBL" id="AWJ68275.1"/>
    </source>
</evidence>
<feature type="transmembrane region" description="Helical" evidence="15">
    <location>
        <begin position="9"/>
        <end position="29"/>
    </location>
</feature>
<keyword evidence="5 13" id="KW-0812">Transmembrane</keyword>
<feature type="transmembrane region" description="Helical" evidence="15">
    <location>
        <begin position="159"/>
        <end position="178"/>
    </location>
</feature>
<protein>
    <submittedName>
        <fullName evidence="17">Putative potassium channel subfamily K</fullName>
    </submittedName>
</protein>
<dbReference type="PIRSF" id="PIRSF038061">
    <property type="entry name" value="K_channel_subfamily_K_type"/>
    <property type="match status" value="1"/>
</dbReference>
<organism evidence="17">
    <name type="scientific">Hirudo verbana</name>
    <dbReference type="NCBI Taxonomy" id="311461"/>
    <lineage>
        <taxon>Eukaryota</taxon>
        <taxon>Metazoa</taxon>
        <taxon>Spiralia</taxon>
        <taxon>Lophotrochozoa</taxon>
        <taxon>Annelida</taxon>
        <taxon>Clitellata</taxon>
        <taxon>Hirudinea</taxon>
        <taxon>Hirudinida</taxon>
        <taxon>Hirudiniformes</taxon>
        <taxon>Hirudinidae</taxon>
        <taxon>Hirudo</taxon>
    </lineage>
</organism>
<feature type="transmembrane region" description="Helical" evidence="15">
    <location>
        <begin position="190"/>
        <end position="208"/>
    </location>
</feature>
<proteinExistence type="evidence at transcript level"/>
<dbReference type="PANTHER" id="PTHR11003:SF348">
    <property type="entry name" value="POTASSIUM CHANNEL DOMAIN-CONTAINING PROTEIN"/>
    <property type="match status" value="1"/>
</dbReference>
<evidence type="ECO:0000256" key="3">
    <source>
        <dbReference type="ARBA" id="ARBA00022448"/>
    </source>
</evidence>
<dbReference type="GO" id="GO:0030322">
    <property type="term" value="P:stabilization of membrane potential"/>
    <property type="evidence" value="ECO:0007669"/>
    <property type="project" value="TreeGrafter"/>
</dbReference>
<feature type="region of interest" description="Disordered" evidence="14">
    <location>
        <begin position="339"/>
        <end position="366"/>
    </location>
</feature>
<evidence type="ECO:0000259" key="16">
    <source>
        <dbReference type="Pfam" id="PF07885"/>
    </source>
</evidence>
<reference evidence="17" key="1">
    <citation type="submission" date="2018-02" db="EMBL/GenBank/DDBJ databases">
        <title>Hirudo verbana central nervous system transcriptome analysis of ion channel and receptor content.</title>
        <authorList>
            <person name="Northcutt A.J."/>
            <person name="Schulz D.J."/>
            <person name="Mesce K.A."/>
        </authorList>
    </citation>
    <scope>NUCLEOTIDE SEQUENCE</scope>
</reference>
<evidence type="ECO:0000256" key="4">
    <source>
        <dbReference type="ARBA" id="ARBA00022538"/>
    </source>
</evidence>
<evidence type="ECO:0000256" key="6">
    <source>
        <dbReference type="ARBA" id="ARBA00022826"/>
    </source>
</evidence>
<dbReference type="FunFam" id="1.10.287.70:FF:000090">
    <property type="entry name" value="two pore potassium channel protein sup-9"/>
    <property type="match status" value="1"/>
</dbReference>
<evidence type="ECO:0000256" key="13">
    <source>
        <dbReference type="RuleBase" id="RU003857"/>
    </source>
</evidence>
<dbReference type="SUPFAM" id="SSF81324">
    <property type="entry name" value="Voltage-gated potassium channels"/>
    <property type="match status" value="2"/>
</dbReference>
<feature type="transmembrane region" description="Helical" evidence="15">
    <location>
        <begin position="220"/>
        <end position="247"/>
    </location>
</feature>
<keyword evidence="8 15" id="KW-1133">Transmembrane helix</keyword>
<evidence type="ECO:0000256" key="10">
    <source>
        <dbReference type="ARBA" id="ARBA00023136"/>
    </source>
</evidence>
<keyword evidence="11 13" id="KW-0407">Ion channel</keyword>
<keyword evidence="4 12" id="KW-0633">Potassium transport</keyword>
<evidence type="ECO:0000256" key="8">
    <source>
        <dbReference type="ARBA" id="ARBA00022989"/>
    </source>
</evidence>
<name>A0A2S1WME2_9ANNE</name>
<sequence length="410" mass="46479">MKRQNVRTLSLIVVTFTYLLIGAAVFDALESDYEVAESDRLKKEENYFIRKYNISEDDMKNISSTIIKFVPHRAGTQWKFAGAFFFSTTVITTIGYGYSTPKTPGGKVFCMFYAMVGIPLNLIMFQSIGERLNIFVTFLLKHFKKCFRFRSSDVSQTNLIFVCMNMSSIVVAGGAYAFSQIEGWSYLDAFYYCIITLTTIGFGDYVALQRNEDLQKKPQYFVFSLLFILFGLAILSAAMNLLVLRFLTLNTEDERKDELEALAAIRTAVRLDGDVITSNSALLMQQNPVNGRSYPGHHLHQQTTSLDQSTTTGGDFQDRASVCSCTCYNFRSNLKKRSKRSNFSLTNPHYINPQHRNARSSSRGSGTNSIIAQLLQPVRVLQAMTQVHATKRNDDWLLQNTVFGQRRNSI</sequence>
<keyword evidence="10 12" id="KW-0472">Membrane</keyword>
<feature type="domain" description="Potassium channel" evidence="16">
    <location>
        <begin position="61"/>
        <end position="132"/>
    </location>
</feature>
<dbReference type="GO" id="GO:0015271">
    <property type="term" value="F:outward rectifier potassium channel activity"/>
    <property type="evidence" value="ECO:0007669"/>
    <property type="project" value="TreeGrafter"/>
</dbReference>
<feature type="transmembrane region" description="Helical" evidence="15">
    <location>
        <begin position="110"/>
        <end position="129"/>
    </location>
</feature>
<keyword evidence="6 12" id="KW-0631">Potassium channel</keyword>
<comment type="subcellular location">
    <subcellularLocation>
        <location evidence="1">Membrane</location>
        <topology evidence="1">Multi-pass membrane protein</topology>
    </subcellularLocation>
</comment>
<comment type="similarity">
    <text evidence="2 13">Belongs to the two pore domain potassium channel (TC 1.A.1.8) family.</text>
</comment>
<evidence type="ECO:0000256" key="5">
    <source>
        <dbReference type="ARBA" id="ARBA00022692"/>
    </source>
</evidence>
<dbReference type="EMBL" id="MG973422">
    <property type="protein sequence ID" value="AWJ68275.1"/>
    <property type="molecule type" value="mRNA"/>
</dbReference>